<name>A0A6M3JI04_9ZZZZ</name>
<keyword evidence="1" id="KW-0812">Transmembrane</keyword>
<keyword evidence="1" id="KW-1133">Transmembrane helix</keyword>
<gene>
    <name evidence="2" type="ORF">MM415A05741_0003</name>
</gene>
<evidence type="ECO:0000313" key="2">
    <source>
        <dbReference type="EMBL" id="QJA68785.1"/>
    </source>
</evidence>
<sequence>MTFRQWCSSIWATGDKKEKSALASRKFLIMMLVAAVVVTTSYILVATLHVYSSSIVETGLQALERVAIAYFGVNVLEKAVDAYRIRSGGEV</sequence>
<dbReference type="AlphaFoldDB" id="A0A6M3JI04"/>
<proteinExistence type="predicted"/>
<reference evidence="2" key="1">
    <citation type="submission" date="2020-03" db="EMBL/GenBank/DDBJ databases">
        <title>The deep terrestrial virosphere.</title>
        <authorList>
            <person name="Holmfeldt K."/>
            <person name="Nilsson E."/>
            <person name="Simone D."/>
            <person name="Lopez-Fernandez M."/>
            <person name="Wu X."/>
            <person name="de Brujin I."/>
            <person name="Lundin D."/>
            <person name="Andersson A."/>
            <person name="Bertilsson S."/>
            <person name="Dopson M."/>
        </authorList>
    </citation>
    <scope>NUCLEOTIDE SEQUENCE</scope>
    <source>
        <strain evidence="2">MM415A05741</strain>
    </source>
</reference>
<accession>A0A6M3JI04</accession>
<protein>
    <submittedName>
        <fullName evidence="2">Uncharacterized protein</fullName>
    </submittedName>
</protein>
<feature type="transmembrane region" description="Helical" evidence="1">
    <location>
        <begin position="27"/>
        <end position="51"/>
    </location>
</feature>
<keyword evidence="1" id="KW-0472">Membrane</keyword>
<organism evidence="2">
    <name type="scientific">viral metagenome</name>
    <dbReference type="NCBI Taxonomy" id="1070528"/>
    <lineage>
        <taxon>unclassified sequences</taxon>
        <taxon>metagenomes</taxon>
        <taxon>organismal metagenomes</taxon>
    </lineage>
</organism>
<evidence type="ECO:0000256" key="1">
    <source>
        <dbReference type="SAM" id="Phobius"/>
    </source>
</evidence>
<dbReference type="EMBL" id="MT141649">
    <property type="protein sequence ID" value="QJA68785.1"/>
    <property type="molecule type" value="Genomic_DNA"/>
</dbReference>